<gene>
    <name evidence="1" type="ORF">SFRICE_022853</name>
</gene>
<name>A0A2H1W3P8_SPOFR</name>
<sequence length="410" mass="45393">MRGSVRLLLTKNYPVPTPACRAGAQRQTPRRVSRNAAHEYEPLAWLETSRRQSPRRVSQNAAHEYEPLAWLETSRVPLQTVTNTLPDPVIDTETPVLEVALATTWLRQRRCPPWARREGVSDSNSIKNTVSTPAFRAGAPVNPLGSPQLRLLNAIACIVKCGLAMLRHCWAGSTGVIPRPSRKPTPRKAGNVLVTPLVFQVSMGGGDCLPLEQEGTFERQSKCLKVSVCRPLVALFARSKVHNTVLGYILASQHHACSMRVGDFKLIIRNYKPRFPHDVFLHYLPLDIDFLSHGNVGKAAGRIFFFLRVENHPMTSPALGEARRSVKLLLTKNHPVPTPAFRAGAPALALGGSGVERVVNYPCSPSVDTIQTAELGVRLLFIPRQRVKPLAEASSLIKRMTFAIFNILNW</sequence>
<dbReference type="EMBL" id="ODYU01006111">
    <property type="protein sequence ID" value="SOQ47668.1"/>
    <property type="molecule type" value="Genomic_DNA"/>
</dbReference>
<evidence type="ECO:0000313" key="1">
    <source>
        <dbReference type="EMBL" id="SOQ47668.1"/>
    </source>
</evidence>
<dbReference type="AlphaFoldDB" id="A0A2H1W3P8"/>
<protein>
    <submittedName>
        <fullName evidence="1">SFRICE_022853</fullName>
    </submittedName>
</protein>
<organism evidence="1">
    <name type="scientific">Spodoptera frugiperda</name>
    <name type="common">Fall armyworm</name>
    <dbReference type="NCBI Taxonomy" id="7108"/>
    <lineage>
        <taxon>Eukaryota</taxon>
        <taxon>Metazoa</taxon>
        <taxon>Ecdysozoa</taxon>
        <taxon>Arthropoda</taxon>
        <taxon>Hexapoda</taxon>
        <taxon>Insecta</taxon>
        <taxon>Pterygota</taxon>
        <taxon>Neoptera</taxon>
        <taxon>Endopterygota</taxon>
        <taxon>Lepidoptera</taxon>
        <taxon>Glossata</taxon>
        <taxon>Ditrysia</taxon>
        <taxon>Noctuoidea</taxon>
        <taxon>Noctuidae</taxon>
        <taxon>Amphipyrinae</taxon>
        <taxon>Spodoptera</taxon>
    </lineage>
</organism>
<proteinExistence type="predicted"/>
<accession>A0A2H1W3P8</accession>
<reference evidence="1" key="1">
    <citation type="submission" date="2016-07" db="EMBL/GenBank/DDBJ databases">
        <authorList>
            <person name="Bretaudeau A."/>
        </authorList>
    </citation>
    <scope>NUCLEOTIDE SEQUENCE</scope>
    <source>
        <strain evidence="1">Rice</strain>
        <tissue evidence="1">Whole body</tissue>
    </source>
</reference>